<evidence type="ECO:0000313" key="2">
    <source>
        <dbReference type="Proteomes" id="UP001363622"/>
    </source>
</evidence>
<proteinExistence type="predicted"/>
<name>A0ABR1KX15_9PEZI</name>
<reference evidence="1 2" key="1">
    <citation type="submission" date="2024-04" db="EMBL/GenBank/DDBJ databases">
        <title>Phyllosticta paracitricarpa is synonymous to the EU quarantine fungus P. citricarpa based on phylogenomic analyses.</title>
        <authorList>
            <consortium name="Lawrence Berkeley National Laboratory"/>
            <person name="Van Ingen-Buijs V.A."/>
            <person name="Van Westerhoven A.C."/>
            <person name="Haridas S."/>
            <person name="Skiadas P."/>
            <person name="Martin F."/>
            <person name="Groenewald J.Z."/>
            <person name="Crous P.W."/>
            <person name="Seidl M.F."/>
        </authorList>
    </citation>
    <scope>NUCLEOTIDE SEQUENCE [LARGE SCALE GENOMIC DNA]</scope>
    <source>
        <strain evidence="1 2">CBS 123371</strain>
    </source>
</reference>
<keyword evidence="2" id="KW-1185">Reference proteome</keyword>
<evidence type="ECO:0000313" key="1">
    <source>
        <dbReference type="EMBL" id="KAK7523416.1"/>
    </source>
</evidence>
<accession>A0ABR1KX15</accession>
<gene>
    <name evidence="1" type="ORF">IWZ03DRAFT_364534</name>
</gene>
<dbReference type="EMBL" id="JBBPHU010000001">
    <property type="protein sequence ID" value="KAK7523416.1"/>
    <property type="molecule type" value="Genomic_DNA"/>
</dbReference>
<sequence length="188" mass="21426">MHKVLFRHRRTLYGIDRKDEWDKNLQRQFISQRCLACPLFQQKLRVLNRPLPVAYCGYDGRLQCTVSCFLLLSTFHLSLSLSLTTIPPDVRAKPGNVLFLVLSPSKIPRQQPCHFPIHNTEVKLKRKGIGLITIRFAMKGVLTPGGGKGITVFSLQNHGILDKQHTPHQHGKSGAEVPYLQEHGEEWE</sequence>
<comment type="caution">
    <text evidence="1">The sequence shown here is derived from an EMBL/GenBank/DDBJ whole genome shotgun (WGS) entry which is preliminary data.</text>
</comment>
<protein>
    <submittedName>
        <fullName evidence="1">Uncharacterized protein</fullName>
    </submittedName>
</protein>
<dbReference type="Proteomes" id="UP001363622">
    <property type="component" value="Unassembled WGS sequence"/>
</dbReference>
<organism evidence="1 2">
    <name type="scientific">Phyllosticta citriasiana</name>
    <dbReference type="NCBI Taxonomy" id="595635"/>
    <lineage>
        <taxon>Eukaryota</taxon>
        <taxon>Fungi</taxon>
        <taxon>Dikarya</taxon>
        <taxon>Ascomycota</taxon>
        <taxon>Pezizomycotina</taxon>
        <taxon>Dothideomycetes</taxon>
        <taxon>Dothideomycetes incertae sedis</taxon>
        <taxon>Botryosphaeriales</taxon>
        <taxon>Phyllostictaceae</taxon>
        <taxon>Phyllosticta</taxon>
    </lineage>
</organism>